<organism evidence="5 6">
    <name type="scientific">Thermanaerovibrio velox DSM 12556</name>
    <dbReference type="NCBI Taxonomy" id="926567"/>
    <lineage>
        <taxon>Bacteria</taxon>
        <taxon>Thermotogati</taxon>
        <taxon>Synergistota</taxon>
        <taxon>Synergistia</taxon>
        <taxon>Synergistales</taxon>
        <taxon>Synergistaceae</taxon>
        <taxon>Thermanaerovibrio</taxon>
    </lineage>
</organism>
<dbReference type="Gene3D" id="3.40.50.12780">
    <property type="entry name" value="N-terminal domain of ligase-like"/>
    <property type="match status" value="1"/>
</dbReference>
<sequence length="485" mass="53124">MNHRLEEAILERLGTGEGEHCLWWRGTWWSRGAFLGMFEDCLEVLEASGFGEGMRLGLLLPNSPLFWALTLAVWRLRGAVVPLNWRGVLDRRTLEHLDLFALVEEEGSGVELPSSLPRTVGSLDGGIQRFTGRECVPDSPDVAVVFLTSGTTGTPKAVPLTHRNLVSNAEACVRHVADLREDDVFLNALPNFHALGFTVCGLIPLLFGFPQVVMPSFMPPEGTAEAIRKGDVTVLPAVPIMISMLIGAFMRKGISPSSLRMVISGGDRLPPKLDQRCQKVLGVPVLEGYGLTETSPVLAVNPSKALRRPGTVGTFIPGVEYMVLRRDGQPAGEGEEGRLLVKGPSVFDGYFRNPGLNLTRFKDGWFDTEDLVKVDRDGYVTLVARVSDLIIVGGFNVYPQEVEAVLLEHPKIKEVAVVGVPNPLSGQAVKAFVIPRNGEIPTLREIAEFCKGRLPHYKIPRSLAVVDQFPRSSIGEVVKRELRSI</sequence>
<evidence type="ECO:0000259" key="4">
    <source>
        <dbReference type="Pfam" id="PF13193"/>
    </source>
</evidence>
<evidence type="ECO:0000259" key="3">
    <source>
        <dbReference type="Pfam" id="PF00501"/>
    </source>
</evidence>
<dbReference type="InterPro" id="IPR045851">
    <property type="entry name" value="AMP-bd_C_sf"/>
</dbReference>
<keyword evidence="6" id="KW-1185">Reference proteome</keyword>
<dbReference type="SUPFAM" id="SSF56801">
    <property type="entry name" value="Acetyl-CoA synthetase-like"/>
    <property type="match status" value="1"/>
</dbReference>
<dbReference type="STRING" id="926567.TheveDRAFT_0149"/>
<accession>H0UNC9</accession>
<evidence type="ECO:0000256" key="1">
    <source>
        <dbReference type="ARBA" id="ARBA00006432"/>
    </source>
</evidence>
<dbReference type="eggNOG" id="COG0318">
    <property type="taxonomic scope" value="Bacteria"/>
</dbReference>
<dbReference type="Gene3D" id="3.30.300.30">
    <property type="match status" value="1"/>
</dbReference>
<proteinExistence type="inferred from homology"/>
<evidence type="ECO:0000313" key="6">
    <source>
        <dbReference type="Proteomes" id="UP000005730"/>
    </source>
</evidence>
<evidence type="ECO:0000256" key="2">
    <source>
        <dbReference type="ARBA" id="ARBA00022598"/>
    </source>
</evidence>
<reference evidence="5 6" key="1">
    <citation type="submission" date="2011-10" db="EMBL/GenBank/DDBJ databases">
        <title>The Noncontiguous Finished genome of Thermanaerovibrio velox DSM 12556.</title>
        <authorList>
            <consortium name="US DOE Joint Genome Institute (JGI-PGF)"/>
            <person name="Lucas S."/>
            <person name="Copeland A."/>
            <person name="Lapidus A."/>
            <person name="Glavina del Rio T."/>
            <person name="Dalin E."/>
            <person name="Tice H."/>
            <person name="Bruce D."/>
            <person name="Goodwin L."/>
            <person name="Pitluck S."/>
            <person name="Peters L."/>
            <person name="Mikhailova N."/>
            <person name="Teshima H."/>
            <person name="Kyrpides N."/>
            <person name="Mavromatis K."/>
            <person name="Ivanova N."/>
            <person name="Markowitz V."/>
            <person name="Cheng J.-F."/>
            <person name="Hugenholtz P."/>
            <person name="Woyke T."/>
            <person name="Wu D."/>
            <person name="Spring S."/>
            <person name="Brambilla E.-M."/>
            <person name="Klenk H.-P."/>
            <person name="Eisen J.A."/>
        </authorList>
    </citation>
    <scope>NUCLEOTIDE SEQUENCE [LARGE SCALE GENOMIC DNA]</scope>
    <source>
        <strain evidence="5 6">DSM 12556</strain>
    </source>
</reference>
<feature type="domain" description="AMP-dependent synthetase/ligase" evidence="3">
    <location>
        <begin position="33"/>
        <end position="351"/>
    </location>
</feature>
<dbReference type="PANTHER" id="PTHR43201:SF5">
    <property type="entry name" value="MEDIUM-CHAIN ACYL-COA LIGASE ACSF2, MITOCHONDRIAL"/>
    <property type="match status" value="1"/>
</dbReference>
<evidence type="ECO:0000313" key="5">
    <source>
        <dbReference type="EMBL" id="EHM09336.1"/>
    </source>
</evidence>
<keyword evidence="2 5" id="KW-0436">Ligase</keyword>
<dbReference type="Pfam" id="PF00501">
    <property type="entry name" value="AMP-binding"/>
    <property type="match status" value="1"/>
</dbReference>
<dbReference type="HOGENOM" id="CLU_000022_59_10_0"/>
<dbReference type="EMBL" id="CM001377">
    <property type="protein sequence ID" value="EHM09336.1"/>
    <property type="molecule type" value="Genomic_DNA"/>
</dbReference>
<dbReference type="InterPro" id="IPR000873">
    <property type="entry name" value="AMP-dep_synth/lig_dom"/>
</dbReference>
<dbReference type="GO" id="GO:0006631">
    <property type="term" value="P:fatty acid metabolic process"/>
    <property type="evidence" value="ECO:0007669"/>
    <property type="project" value="TreeGrafter"/>
</dbReference>
<feature type="domain" description="AMP-binding enzyme C-terminal" evidence="4">
    <location>
        <begin position="401"/>
        <end position="474"/>
    </location>
</feature>
<dbReference type="InterPro" id="IPR025110">
    <property type="entry name" value="AMP-bd_C"/>
</dbReference>
<dbReference type="Pfam" id="PF13193">
    <property type="entry name" value="AMP-binding_C"/>
    <property type="match status" value="1"/>
</dbReference>
<dbReference type="AlphaFoldDB" id="H0UNC9"/>
<dbReference type="RefSeq" id="WP_006582829.1">
    <property type="nucleotide sequence ID" value="NZ_CM001377.1"/>
</dbReference>
<dbReference type="InterPro" id="IPR042099">
    <property type="entry name" value="ANL_N_sf"/>
</dbReference>
<dbReference type="PANTHER" id="PTHR43201">
    <property type="entry name" value="ACYL-COA SYNTHETASE"/>
    <property type="match status" value="1"/>
</dbReference>
<name>H0UNC9_9BACT</name>
<dbReference type="Proteomes" id="UP000005730">
    <property type="component" value="Chromosome"/>
</dbReference>
<dbReference type="InterPro" id="IPR020845">
    <property type="entry name" value="AMP-binding_CS"/>
</dbReference>
<gene>
    <name evidence="5" type="ORF">TheveDRAFT_0149</name>
</gene>
<protein>
    <submittedName>
        <fullName evidence="5">Acyl-CoA synthetase (AMP-forming)/AMP-acid ligase II</fullName>
    </submittedName>
</protein>
<comment type="similarity">
    <text evidence="1">Belongs to the ATP-dependent AMP-binding enzyme family.</text>
</comment>
<dbReference type="GO" id="GO:0031956">
    <property type="term" value="F:medium-chain fatty acid-CoA ligase activity"/>
    <property type="evidence" value="ECO:0007669"/>
    <property type="project" value="TreeGrafter"/>
</dbReference>
<dbReference type="PROSITE" id="PS00455">
    <property type="entry name" value="AMP_BINDING"/>
    <property type="match status" value="1"/>
</dbReference>
<dbReference type="OrthoDB" id="9778383at2"/>